<protein>
    <submittedName>
        <fullName evidence="2">Uncharacterized protein</fullName>
    </submittedName>
</protein>
<evidence type="ECO:0000313" key="2">
    <source>
        <dbReference type="EMBL" id="CAB4148749.1"/>
    </source>
</evidence>
<dbReference type="EMBL" id="LR796502">
    <property type="protein sequence ID" value="CAB4148749.1"/>
    <property type="molecule type" value="Genomic_DNA"/>
</dbReference>
<keyword evidence="1" id="KW-0175">Coiled coil</keyword>
<name>A0A6J5MYB2_9CAUD</name>
<proteinExistence type="predicted"/>
<gene>
    <name evidence="2" type="ORF">UFOVP523_22</name>
</gene>
<feature type="coiled-coil region" evidence="1">
    <location>
        <begin position="12"/>
        <end position="56"/>
    </location>
</feature>
<reference evidence="2" key="1">
    <citation type="submission" date="2020-04" db="EMBL/GenBank/DDBJ databases">
        <authorList>
            <person name="Chiriac C."/>
            <person name="Salcher M."/>
            <person name="Ghai R."/>
            <person name="Kavagutti S V."/>
        </authorList>
    </citation>
    <scope>NUCLEOTIDE SEQUENCE</scope>
</reference>
<sequence length="60" mass="7627">MKEFKNIFLLIEKELEERKEKSIENYRLYEKMDAENHKLRRENEMLRNDLLELSREHFKK</sequence>
<accession>A0A6J5MYB2</accession>
<organism evidence="2">
    <name type="scientific">uncultured Caudovirales phage</name>
    <dbReference type="NCBI Taxonomy" id="2100421"/>
    <lineage>
        <taxon>Viruses</taxon>
        <taxon>Duplodnaviria</taxon>
        <taxon>Heunggongvirae</taxon>
        <taxon>Uroviricota</taxon>
        <taxon>Caudoviricetes</taxon>
        <taxon>Peduoviridae</taxon>
        <taxon>Maltschvirus</taxon>
        <taxon>Maltschvirus maltsch</taxon>
    </lineage>
</organism>
<evidence type="ECO:0000256" key="1">
    <source>
        <dbReference type="SAM" id="Coils"/>
    </source>
</evidence>